<feature type="region of interest" description="Disordered" evidence="1">
    <location>
        <begin position="1"/>
        <end position="67"/>
    </location>
</feature>
<dbReference type="AlphaFoldDB" id="A0A8H4IQB3"/>
<dbReference type="Proteomes" id="UP000572817">
    <property type="component" value="Unassembled WGS sequence"/>
</dbReference>
<keyword evidence="3" id="KW-1185">Reference proteome</keyword>
<proteinExistence type="predicted"/>
<gene>
    <name evidence="2" type="ORF">GTA08_BOTSDO08446</name>
</gene>
<organism evidence="2 3">
    <name type="scientific">Botryosphaeria dothidea</name>
    <dbReference type="NCBI Taxonomy" id="55169"/>
    <lineage>
        <taxon>Eukaryota</taxon>
        <taxon>Fungi</taxon>
        <taxon>Dikarya</taxon>
        <taxon>Ascomycota</taxon>
        <taxon>Pezizomycotina</taxon>
        <taxon>Dothideomycetes</taxon>
        <taxon>Dothideomycetes incertae sedis</taxon>
        <taxon>Botryosphaeriales</taxon>
        <taxon>Botryosphaeriaceae</taxon>
        <taxon>Botryosphaeria</taxon>
    </lineage>
</organism>
<evidence type="ECO:0000313" key="2">
    <source>
        <dbReference type="EMBL" id="KAF4304238.1"/>
    </source>
</evidence>
<dbReference type="EMBL" id="WWBZ02000051">
    <property type="protein sequence ID" value="KAF4304238.1"/>
    <property type="molecule type" value="Genomic_DNA"/>
</dbReference>
<dbReference type="OrthoDB" id="10533980at2759"/>
<sequence>MSHSGFQGIVDKLRPSSGDASSKKSTTPSSRITSSTGDRSSNAQASINASSRISASDPARQAQNAALDAERAKVKALERTVEQQKKTIEALSDRIDKQGVENGNNFIATRAMYRELEAQTRWLEELDQKSGEQAASGKELLKKFRHYKSD</sequence>
<feature type="compositionally biased region" description="Basic and acidic residues" evidence="1">
    <location>
        <begin position="139"/>
        <end position="150"/>
    </location>
</feature>
<name>A0A8H4IQB3_9PEZI</name>
<comment type="caution">
    <text evidence="2">The sequence shown here is derived from an EMBL/GenBank/DDBJ whole genome shotgun (WGS) entry which is preliminary data.</text>
</comment>
<feature type="compositionally biased region" description="Low complexity" evidence="1">
    <location>
        <begin position="23"/>
        <end position="56"/>
    </location>
</feature>
<evidence type="ECO:0000256" key="1">
    <source>
        <dbReference type="SAM" id="MobiDB-lite"/>
    </source>
</evidence>
<accession>A0A8H4IQB3</accession>
<reference evidence="2" key="1">
    <citation type="submission" date="2020-04" db="EMBL/GenBank/DDBJ databases">
        <title>Genome Assembly and Annotation of Botryosphaeria dothidea sdau 11-99, a Latent Pathogen of Apple Fruit Ring Rot in China.</title>
        <authorList>
            <person name="Yu C."/>
            <person name="Diao Y."/>
            <person name="Lu Q."/>
            <person name="Zhao J."/>
            <person name="Cui S."/>
            <person name="Peng C."/>
            <person name="He B."/>
            <person name="Liu H."/>
        </authorList>
    </citation>
    <scope>NUCLEOTIDE SEQUENCE [LARGE SCALE GENOMIC DNA]</scope>
    <source>
        <strain evidence="2">Sdau11-99</strain>
    </source>
</reference>
<feature type="region of interest" description="Disordered" evidence="1">
    <location>
        <begin position="128"/>
        <end position="150"/>
    </location>
</feature>
<evidence type="ECO:0000313" key="3">
    <source>
        <dbReference type="Proteomes" id="UP000572817"/>
    </source>
</evidence>
<protein>
    <submittedName>
        <fullName evidence="2">Uncharacterized protein</fullName>
    </submittedName>
</protein>